<evidence type="ECO:0000313" key="8">
    <source>
        <dbReference type="Proteomes" id="UP000521313"/>
    </source>
</evidence>
<dbReference type="PROSITE" id="PS51379">
    <property type="entry name" value="4FE4S_FER_2"/>
    <property type="match status" value="2"/>
</dbReference>
<feature type="domain" description="Flavodoxin-like" evidence="5">
    <location>
        <begin position="6"/>
        <end position="155"/>
    </location>
</feature>
<dbReference type="InterPro" id="IPR017896">
    <property type="entry name" value="4Fe4S_Fe-S-bd"/>
</dbReference>
<gene>
    <name evidence="7" type="ORF">HNQ43_000348</name>
</gene>
<dbReference type="InterPro" id="IPR008254">
    <property type="entry name" value="Flavodoxin/NO_synth"/>
</dbReference>
<dbReference type="SUPFAM" id="SSF54862">
    <property type="entry name" value="4Fe-4S ferredoxins"/>
    <property type="match status" value="1"/>
</dbReference>
<keyword evidence="3" id="KW-0408">Iron</keyword>
<feature type="domain" description="4Fe-4S ferredoxin-type" evidence="6">
    <location>
        <begin position="226"/>
        <end position="249"/>
    </location>
</feature>
<evidence type="ECO:0000256" key="1">
    <source>
        <dbReference type="ARBA" id="ARBA00022485"/>
    </source>
</evidence>
<dbReference type="GO" id="GO:0010181">
    <property type="term" value="F:FMN binding"/>
    <property type="evidence" value="ECO:0007669"/>
    <property type="project" value="InterPro"/>
</dbReference>
<comment type="caution">
    <text evidence="7">The sequence shown here is derived from an EMBL/GenBank/DDBJ whole genome shotgun (WGS) entry which is preliminary data.</text>
</comment>
<reference evidence="7 8" key="1">
    <citation type="submission" date="2020-08" db="EMBL/GenBank/DDBJ databases">
        <title>Genomic Encyclopedia of Type Strains, Phase IV (KMG-IV): sequencing the most valuable type-strain genomes for metagenomic binning, comparative biology and taxonomic classification.</title>
        <authorList>
            <person name="Goeker M."/>
        </authorList>
    </citation>
    <scope>NUCLEOTIDE SEQUENCE [LARGE SCALE GENOMIC DNA]</scope>
    <source>
        <strain evidence="7 8">DSM 26963</strain>
    </source>
</reference>
<protein>
    <submittedName>
        <fullName evidence="7">Ferredoxin/protein involved in ribonucleotide reduction</fullName>
    </submittedName>
</protein>
<keyword evidence="4" id="KW-0411">Iron-sulfur</keyword>
<dbReference type="SUPFAM" id="SSF52218">
    <property type="entry name" value="Flavoproteins"/>
    <property type="match status" value="1"/>
</dbReference>
<evidence type="ECO:0000256" key="4">
    <source>
        <dbReference type="ARBA" id="ARBA00023014"/>
    </source>
</evidence>
<dbReference type="InterPro" id="IPR017900">
    <property type="entry name" value="4Fe4S_Fe_S_CS"/>
</dbReference>
<dbReference type="GO" id="GO:0051539">
    <property type="term" value="F:4 iron, 4 sulfur cluster binding"/>
    <property type="evidence" value="ECO:0007669"/>
    <property type="project" value="UniProtKB-KW"/>
</dbReference>
<dbReference type="AlphaFoldDB" id="A0A7W8FWK5"/>
<dbReference type="InterPro" id="IPR029039">
    <property type="entry name" value="Flavoprotein-like_sf"/>
</dbReference>
<evidence type="ECO:0000256" key="2">
    <source>
        <dbReference type="ARBA" id="ARBA00022723"/>
    </source>
</evidence>
<dbReference type="Pfam" id="PF00037">
    <property type="entry name" value="Fer4"/>
    <property type="match status" value="1"/>
</dbReference>
<evidence type="ECO:0000313" key="7">
    <source>
        <dbReference type="EMBL" id="MBB5184313.1"/>
    </source>
</evidence>
<dbReference type="Proteomes" id="UP000521313">
    <property type="component" value="Unassembled WGS sequence"/>
</dbReference>
<dbReference type="EMBL" id="JACHHD010000002">
    <property type="protein sequence ID" value="MBB5184313.1"/>
    <property type="molecule type" value="Genomic_DNA"/>
</dbReference>
<dbReference type="Gene3D" id="3.40.50.360">
    <property type="match status" value="1"/>
</dbReference>
<feature type="domain" description="4Fe-4S ferredoxin-type" evidence="6">
    <location>
        <begin position="193"/>
        <end position="222"/>
    </location>
</feature>
<keyword evidence="1" id="KW-0004">4Fe-4S</keyword>
<name>A0A7W8FWK5_9FIRM</name>
<dbReference type="Gene3D" id="3.30.70.20">
    <property type="match status" value="1"/>
</dbReference>
<evidence type="ECO:0000259" key="5">
    <source>
        <dbReference type="PROSITE" id="PS50902"/>
    </source>
</evidence>
<dbReference type="PROSITE" id="PS50902">
    <property type="entry name" value="FLAVODOXIN_LIKE"/>
    <property type="match status" value="1"/>
</dbReference>
<dbReference type="PANTHER" id="PTHR43687">
    <property type="entry name" value="ADENYLYLSULFATE REDUCTASE, BETA SUBUNIT"/>
    <property type="match status" value="1"/>
</dbReference>
<dbReference type="GO" id="GO:0016651">
    <property type="term" value="F:oxidoreductase activity, acting on NAD(P)H"/>
    <property type="evidence" value="ECO:0007669"/>
    <property type="project" value="UniProtKB-ARBA"/>
</dbReference>
<dbReference type="InterPro" id="IPR050572">
    <property type="entry name" value="Fe-S_Ferredoxin"/>
</dbReference>
<accession>A0A7W8FWK5</accession>
<sequence length="272" mass="30179">MKPHMIYSVFWSPTGNTEKLVKDVGRQIAGALRTPWKAIDITLINAKSKPLQFRSGDLVILGMPTYAGKIPNKILPFIQDKIHGSDTWLIPAVTFGNRSFDNSLAELSRVLSQNGFSPIAGLAVVCPHAFSQTLGAGRPDPLDLVDIKNFVRHVRNKFRFAETIEQVQFPGDPHAPYYTPKGLDGEPVNFLKAKPVTDPSLCVNCGHCAALCPMEAIDLLDCSKIPGTCIKCQRCVHICKHHAKSFQDPSFLSHVAMLEKKYTRPAKNVYIW</sequence>
<keyword evidence="2" id="KW-0479">Metal-binding</keyword>
<evidence type="ECO:0000259" key="6">
    <source>
        <dbReference type="PROSITE" id="PS51379"/>
    </source>
</evidence>
<dbReference type="PROSITE" id="PS00198">
    <property type="entry name" value="4FE4S_FER_1"/>
    <property type="match status" value="1"/>
</dbReference>
<organism evidence="7 8">
    <name type="scientific">Faecalicoccus acidiformans</name>
    <dbReference type="NCBI Taxonomy" id="915173"/>
    <lineage>
        <taxon>Bacteria</taxon>
        <taxon>Bacillati</taxon>
        <taxon>Bacillota</taxon>
        <taxon>Erysipelotrichia</taxon>
        <taxon>Erysipelotrichales</taxon>
        <taxon>Erysipelotrichaceae</taxon>
        <taxon>Faecalicoccus</taxon>
    </lineage>
</organism>
<proteinExistence type="predicted"/>
<dbReference type="RefSeq" id="WP_183374174.1">
    <property type="nucleotide sequence ID" value="NZ_JACHHD010000002.1"/>
</dbReference>
<dbReference type="GO" id="GO:0046872">
    <property type="term" value="F:metal ion binding"/>
    <property type="evidence" value="ECO:0007669"/>
    <property type="project" value="UniProtKB-KW"/>
</dbReference>
<evidence type="ECO:0000256" key="3">
    <source>
        <dbReference type="ARBA" id="ARBA00023004"/>
    </source>
</evidence>
<dbReference type="PANTHER" id="PTHR43687:SF1">
    <property type="entry name" value="FERREDOXIN III"/>
    <property type="match status" value="1"/>
</dbReference>